<dbReference type="GO" id="GO:0016020">
    <property type="term" value="C:membrane"/>
    <property type="evidence" value="ECO:0007669"/>
    <property type="project" value="InterPro"/>
</dbReference>
<gene>
    <name evidence="1" type="ORF">GSTENG00028093001</name>
</gene>
<dbReference type="PANTHER" id="PTHR11814">
    <property type="entry name" value="SULFATE TRANSPORTER"/>
    <property type="match status" value="1"/>
</dbReference>
<name>Q4RW06_TETNG</name>
<reference evidence="1" key="1">
    <citation type="journal article" date="2004" name="Nature">
        <title>Genome duplication in the teleost fish Tetraodon nigroviridis reveals the early vertebrate proto-karyotype.</title>
        <authorList>
            <person name="Jaillon O."/>
            <person name="Aury J.-M."/>
            <person name="Brunet F."/>
            <person name="Petit J.-L."/>
            <person name="Stange-Thomann N."/>
            <person name="Mauceli E."/>
            <person name="Bouneau L."/>
            <person name="Fischer C."/>
            <person name="Ozouf-Costaz C."/>
            <person name="Bernot A."/>
            <person name="Nicaud S."/>
            <person name="Jaffe D."/>
            <person name="Fisher S."/>
            <person name="Lutfalla G."/>
            <person name="Dossat C."/>
            <person name="Segurens B."/>
            <person name="Dasilva C."/>
            <person name="Salanoubat M."/>
            <person name="Levy M."/>
            <person name="Boudet N."/>
            <person name="Castellano S."/>
            <person name="Anthouard V."/>
            <person name="Jubin C."/>
            <person name="Castelli V."/>
            <person name="Katinka M."/>
            <person name="Vacherie B."/>
            <person name="Biemont C."/>
            <person name="Skalli Z."/>
            <person name="Cattolico L."/>
            <person name="Poulain J."/>
            <person name="De Berardinis V."/>
            <person name="Cruaud C."/>
            <person name="Duprat S."/>
            <person name="Brottier P."/>
            <person name="Coutanceau J.-P."/>
            <person name="Gouzy J."/>
            <person name="Parra G."/>
            <person name="Lardier G."/>
            <person name="Chapple C."/>
            <person name="McKernan K.J."/>
            <person name="McEwan P."/>
            <person name="Bosak S."/>
            <person name="Kellis M."/>
            <person name="Volff J.-N."/>
            <person name="Guigo R."/>
            <person name="Zody M.C."/>
            <person name="Mesirov J."/>
            <person name="Lindblad-Toh K."/>
            <person name="Birren B."/>
            <person name="Nusbaum C."/>
            <person name="Kahn D."/>
            <person name="Robinson-Rechavi M."/>
            <person name="Laudet V."/>
            <person name="Schachter V."/>
            <person name="Quetier F."/>
            <person name="Saurin W."/>
            <person name="Scarpelli C."/>
            <person name="Wincker P."/>
            <person name="Lander E.S."/>
            <person name="Weissenbach J."/>
            <person name="Roest Crollius H."/>
        </authorList>
    </citation>
    <scope>NUCLEOTIDE SEQUENCE [LARGE SCALE GENOMIC DNA]</scope>
</reference>
<organism evidence="1">
    <name type="scientific">Tetraodon nigroviridis</name>
    <name type="common">Spotted green pufferfish</name>
    <name type="synonym">Chelonodon nigroviridis</name>
    <dbReference type="NCBI Taxonomy" id="99883"/>
    <lineage>
        <taxon>Eukaryota</taxon>
        <taxon>Metazoa</taxon>
        <taxon>Chordata</taxon>
        <taxon>Craniata</taxon>
        <taxon>Vertebrata</taxon>
        <taxon>Euteleostomi</taxon>
        <taxon>Actinopterygii</taxon>
        <taxon>Neopterygii</taxon>
        <taxon>Teleostei</taxon>
        <taxon>Neoteleostei</taxon>
        <taxon>Acanthomorphata</taxon>
        <taxon>Eupercaria</taxon>
        <taxon>Tetraodontiformes</taxon>
        <taxon>Tetradontoidea</taxon>
        <taxon>Tetraodontidae</taxon>
        <taxon>Tetraodon</taxon>
    </lineage>
</organism>
<dbReference type="AlphaFoldDB" id="Q4RW06"/>
<dbReference type="OrthoDB" id="288203at2759"/>
<comment type="caution">
    <text evidence="1">The sequence shown here is derived from an EMBL/GenBank/DDBJ whole genome shotgun (WGS) entry which is preliminary data.</text>
</comment>
<protein>
    <submittedName>
        <fullName evidence="1">(spotted green pufferfish) hypothetical protein</fullName>
    </submittedName>
</protein>
<evidence type="ECO:0000313" key="1">
    <source>
        <dbReference type="EMBL" id="CAG07426.1"/>
    </source>
</evidence>
<sequence>MSASVAVYRNIYSEDRFKQAYGSDDDSAGSPGLRERLAGGCRCSRRACLHLLRNRVPIFNWLPKYRLKKWILGDTVAGLTVGILHIPQGE</sequence>
<accession>Q4RW06</accession>
<reference evidence="1" key="2">
    <citation type="submission" date="2004-02" db="EMBL/GenBank/DDBJ databases">
        <authorList>
            <consortium name="Genoscope"/>
            <consortium name="Whitehead Institute Centre for Genome Research"/>
        </authorList>
    </citation>
    <scope>NUCLEOTIDE SEQUENCE</scope>
</reference>
<proteinExistence type="predicted"/>
<dbReference type="GO" id="GO:0055085">
    <property type="term" value="P:transmembrane transport"/>
    <property type="evidence" value="ECO:0007669"/>
    <property type="project" value="InterPro"/>
</dbReference>
<dbReference type="EMBL" id="CAAE01014991">
    <property type="protein sequence ID" value="CAG07426.1"/>
    <property type="molecule type" value="Genomic_DNA"/>
</dbReference>
<dbReference type="InterPro" id="IPR001902">
    <property type="entry name" value="SLC26A/SulP_fam"/>
</dbReference>
<dbReference type="KEGG" id="tng:GSTEN00028093G001"/>